<dbReference type="Proteomes" id="UP001152766">
    <property type="component" value="Unassembled WGS sequence"/>
</dbReference>
<comment type="caution">
    <text evidence="1">The sequence shown here is derived from an EMBL/GenBank/DDBJ whole genome shotgun (WGS) entry which is preliminary data.</text>
</comment>
<dbReference type="Pfam" id="PF11397">
    <property type="entry name" value="GlcNAc"/>
    <property type="match status" value="1"/>
</dbReference>
<dbReference type="Gene3D" id="3.90.550.10">
    <property type="entry name" value="Spore Coat Polysaccharide Biosynthesis Protein SpsA, Chain A"/>
    <property type="match status" value="1"/>
</dbReference>
<dbReference type="SUPFAM" id="SSF53448">
    <property type="entry name" value="Nucleotide-diphospho-sugar transferases"/>
    <property type="match status" value="1"/>
</dbReference>
<protein>
    <recommendedName>
        <fullName evidence="3">Glycosyltransferase (GlcNAc)</fullName>
    </recommendedName>
</protein>
<accession>A0A9X4LGG1</accession>
<reference evidence="1" key="1">
    <citation type="submission" date="2019-02" db="EMBL/GenBank/DDBJ databases">
        <title>Draft genome of the type strain Pelomonas aquatica CCUG 52575T.</title>
        <authorList>
            <person name="Gomila M."/>
            <person name="Lalucat J."/>
        </authorList>
    </citation>
    <scope>NUCLEOTIDE SEQUENCE</scope>
    <source>
        <strain evidence="1">CCUG 52575</strain>
    </source>
</reference>
<dbReference type="PANTHER" id="PTHR34496">
    <property type="entry name" value="GLCNAC TRANSFERASE-RELATED"/>
    <property type="match status" value="1"/>
</dbReference>
<evidence type="ECO:0000313" key="2">
    <source>
        <dbReference type="Proteomes" id="UP001152766"/>
    </source>
</evidence>
<dbReference type="AlphaFoldDB" id="A0A9X4LGG1"/>
<dbReference type="RefSeq" id="WP_268151875.1">
    <property type="nucleotide sequence ID" value="NZ_JAPPUW010000013.1"/>
</dbReference>
<name>A0A9X4LGG1_9BURK</name>
<dbReference type="PANTHER" id="PTHR34496:SF10">
    <property type="entry name" value="GLCNAC TRANSFERASE"/>
    <property type="match status" value="1"/>
</dbReference>
<keyword evidence="2" id="KW-1185">Reference proteome</keyword>
<gene>
    <name evidence="1" type="ORF">EXJ73_09635</name>
</gene>
<sequence>MRPPPKPVLAAGRPEQDRIFVSLAAYCDPLLGFTIASALTQASRPGRVVFGVVEQQMPQACIRLPEAWQAQVRRIHIHPLEARGPCWARAIAMSLYQGEPWFLQIDSHMWFEPGWDERLVHWGERCALRNPRSLISTYPNAFTLRDGQPVADIAGPELLAFVVRSEQQFQPDHPVLTFEAVPVAGREPLPALHIGAGCLFGPGRLVQELPYDPFLYFHGEEQAFALRAWTRGWDIFQIPRMPIYHQYLTGSHSPRALHWSPELDAQRQICSAQFTEAANRRMAALLWDGADLGIYGLGKVRSLAEYAAFSGIDYAARSIAPSAYKARYGY</sequence>
<evidence type="ECO:0000313" key="1">
    <source>
        <dbReference type="EMBL" id="MDG0862728.1"/>
    </source>
</evidence>
<organism evidence="1 2">
    <name type="scientific">Pelomonas aquatica</name>
    <dbReference type="NCBI Taxonomy" id="431058"/>
    <lineage>
        <taxon>Bacteria</taxon>
        <taxon>Pseudomonadati</taxon>
        <taxon>Pseudomonadota</taxon>
        <taxon>Betaproteobacteria</taxon>
        <taxon>Burkholderiales</taxon>
        <taxon>Sphaerotilaceae</taxon>
        <taxon>Roseateles</taxon>
    </lineage>
</organism>
<dbReference type="CDD" id="cd00761">
    <property type="entry name" value="Glyco_tranf_GTA_type"/>
    <property type="match status" value="1"/>
</dbReference>
<evidence type="ECO:0008006" key="3">
    <source>
        <dbReference type="Google" id="ProtNLM"/>
    </source>
</evidence>
<dbReference type="EMBL" id="SGUG01000011">
    <property type="protein sequence ID" value="MDG0862728.1"/>
    <property type="molecule type" value="Genomic_DNA"/>
</dbReference>
<dbReference type="InterPro" id="IPR021067">
    <property type="entry name" value="Glycosyltransferase"/>
</dbReference>
<dbReference type="InterPro" id="IPR029044">
    <property type="entry name" value="Nucleotide-diphossugar_trans"/>
</dbReference>
<proteinExistence type="predicted"/>